<keyword evidence="1" id="KW-1133">Transmembrane helix</keyword>
<keyword evidence="1" id="KW-0812">Transmembrane</keyword>
<accession>A0A4S1DT80</accession>
<evidence type="ECO:0000313" key="3">
    <source>
        <dbReference type="Proteomes" id="UP000307602"/>
    </source>
</evidence>
<protein>
    <recommendedName>
        <fullName evidence="4">DUF304 domain-containing protein</fullName>
    </recommendedName>
</protein>
<keyword evidence="3" id="KW-1185">Reference proteome</keyword>
<name>A0A4S1DT80_9FLAO</name>
<dbReference type="EMBL" id="SRSO01000026">
    <property type="protein sequence ID" value="TGV01240.1"/>
    <property type="molecule type" value="Genomic_DNA"/>
</dbReference>
<feature type="transmembrane region" description="Helical" evidence="1">
    <location>
        <begin position="51"/>
        <end position="70"/>
    </location>
</feature>
<dbReference type="AlphaFoldDB" id="A0A4S1DT80"/>
<gene>
    <name evidence="2" type="ORF">EM932_16510</name>
</gene>
<keyword evidence="1" id="KW-0472">Membrane</keyword>
<reference evidence="2 3" key="1">
    <citation type="submission" date="2019-04" db="EMBL/GenBank/DDBJ databases">
        <authorList>
            <person name="Liu A."/>
        </authorList>
    </citation>
    <scope>NUCLEOTIDE SEQUENCE [LARGE SCALE GENOMIC DNA]</scope>
    <source>
        <strain evidence="2 3">RZ03</strain>
    </source>
</reference>
<dbReference type="RefSeq" id="WP_135878311.1">
    <property type="nucleotide sequence ID" value="NZ_SRSO01000026.1"/>
</dbReference>
<comment type="caution">
    <text evidence="2">The sequence shown here is derived from an EMBL/GenBank/DDBJ whole genome shotgun (WGS) entry which is preliminary data.</text>
</comment>
<evidence type="ECO:0008006" key="4">
    <source>
        <dbReference type="Google" id="ProtNLM"/>
    </source>
</evidence>
<evidence type="ECO:0000313" key="2">
    <source>
        <dbReference type="EMBL" id="TGV01240.1"/>
    </source>
</evidence>
<organism evidence="2 3">
    <name type="scientific">Flavivirga rizhaonensis</name>
    <dbReference type="NCBI Taxonomy" id="2559571"/>
    <lineage>
        <taxon>Bacteria</taxon>
        <taxon>Pseudomonadati</taxon>
        <taxon>Bacteroidota</taxon>
        <taxon>Flavobacteriia</taxon>
        <taxon>Flavobacteriales</taxon>
        <taxon>Flavobacteriaceae</taxon>
        <taxon>Flavivirga</taxon>
    </lineage>
</organism>
<feature type="transmembrane region" description="Helical" evidence="1">
    <location>
        <begin position="20"/>
        <end position="45"/>
    </location>
</feature>
<evidence type="ECO:0000256" key="1">
    <source>
        <dbReference type="SAM" id="Phobius"/>
    </source>
</evidence>
<dbReference type="OrthoDB" id="1376449at2"/>
<sequence>MKSYEISNNQLTLRIKRSPVFVRSIMFLFTFLFFFSPLIGIALFISTGYRFHIGFLVWMGLFGLMGFYMLRVSLWNTYGYETIHFNEQKVTYEANYGWFKDGKKTKEISPLKFSIKQVGYKEDKKGTLIIGTEDSYIECVTKMPIHEIKELIEKLESSH</sequence>
<dbReference type="Proteomes" id="UP000307602">
    <property type="component" value="Unassembled WGS sequence"/>
</dbReference>
<proteinExistence type="predicted"/>